<proteinExistence type="predicted"/>
<dbReference type="OrthoDB" id="2538461at2759"/>
<dbReference type="GeneID" id="63687043"/>
<name>M5GE08_DACPD</name>
<keyword evidence="3" id="KW-1185">Reference proteome</keyword>
<feature type="compositionally biased region" description="Basic and acidic residues" evidence="1">
    <location>
        <begin position="198"/>
        <end position="227"/>
    </location>
</feature>
<evidence type="ECO:0000256" key="1">
    <source>
        <dbReference type="SAM" id="MobiDB-lite"/>
    </source>
</evidence>
<organism evidence="2 3">
    <name type="scientific">Dacryopinax primogenitus (strain DJM 731)</name>
    <name type="common">Brown rot fungus</name>
    <dbReference type="NCBI Taxonomy" id="1858805"/>
    <lineage>
        <taxon>Eukaryota</taxon>
        <taxon>Fungi</taxon>
        <taxon>Dikarya</taxon>
        <taxon>Basidiomycota</taxon>
        <taxon>Agaricomycotina</taxon>
        <taxon>Dacrymycetes</taxon>
        <taxon>Dacrymycetales</taxon>
        <taxon>Dacrymycetaceae</taxon>
        <taxon>Dacryopinax</taxon>
    </lineage>
</organism>
<gene>
    <name evidence="2" type="ORF">DACRYDRAFT_20551</name>
</gene>
<accession>M5GE08</accession>
<feature type="compositionally biased region" description="Basic and acidic residues" evidence="1">
    <location>
        <begin position="167"/>
        <end position="176"/>
    </location>
</feature>
<sequence length="297" mass="32669">MYKRVAKRIERHEREEKLGITEEEKEILGLQDTDTDESESSDSDEGSDKEDAEGFEVGSELDEMDERPQENGDDETDSDDDESLSDIVPAVTVEQALKSPLYTFLGDTKTEGCFVCPGKFLASRNASELHVKSSSHKRRFRRFQAYVDDAQKKGDALAGAEASEIVQKMDADRPPPPERITGAVQPKGPKPPNRKMRREALRKAKEVEVEETKAKNGDKVAEDREATTKAVNEGGVKAAVDIPATKKEKKTAKEALAKPNAFPAAAAAAPHKRKRAKDTDVPISTKPKKQKTKPVAA</sequence>
<feature type="compositionally biased region" description="Acidic residues" evidence="1">
    <location>
        <begin position="33"/>
        <end position="84"/>
    </location>
</feature>
<reference evidence="2 3" key="1">
    <citation type="journal article" date="2012" name="Science">
        <title>The Paleozoic origin of enzymatic lignin decomposition reconstructed from 31 fungal genomes.</title>
        <authorList>
            <person name="Floudas D."/>
            <person name="Binder M."/>
            <person name="Riley R."/>
            <person name="Barry K."/>
            <person name="Blanchette R.A."/>
            <person name="Henrissat B."/>
            <person name="Martinez A.T."/>
            <person name="Otillar R."/>
            <person name="Spatafora J.W."/>
            <person name="Yadav J.S."/>
            <person name="Aerts A."/>
            <person name="Benoit I."/>
            <person name="Boyd A."/>
            <person name="Carlson A."/>
            <person name="Copeland A."/>
            <person name="Coutinho P.M."/>
            <person name="de Vries R.P."/>
            <person name="Ferreira P."/>
            <person name="Findley K."/>
            <person name="Foster B."/>
            <person name="Gaskell J."/>
            <person name="Glotzer D."/>
            <person name="Gorecki P."/>
            <person name="Heitman J."/>
            <person name="Hesse C."/>
            <person name="Hori C."/>
            <person name="Igarashi K."/>
            <person name="Jurgens J.A."/>
            <person name="Kallen N."/>
            <person name="Kersten P."/>
            <person name="Kohler A."/>
            <person name="Kuees U."/>
            <person name="Kumar T.K.A."/>
            <person name="Kuo A."/>
            <person name="LaButti K."/>
            <person name="Larrondo L.F."/>
            <person name="Lindquist E."/>
            <person name="Ling A."/>
            <person name="Lombard V."/>
            <person name="Lucas S."/>
            <person name="Lundell T."/>
            <person name="Martin R."/>
            <person name="McLaughlin D.J."/>
            <person name="Morgenstern I."/>
            <person name="Morin E."/>
            <person name="Murat C."/>
            <person name="Nagy L.G."/>
            <person name="Nolan M."/>
            <person name="Ohm R.A."/>
            <person name="Patyshakuliyeva A."/>
            <person name="Rokas A."/>
            <person name="Ruiz-Duenas F.J."/>
            <person name="Sabat G."/>
            <person name="Salamov A."/>
            <person name="Samejima M."/>
            <person name="Schmutz J."/>
            <person name="Slot J.C."/>
            <person name="St John F."/>
            <person name="Stenlid J."/>
            <person name="Sun H."/>
            <person name="Sun S."/>
            <person name="Syed K."/>
            <person name="Tsang A."/>
            <person name="Wiebenga A."/>
            <person name="Young D."/>
            <person name="Pisabarro A."/>
            <person name="Eastwood D.C."/>
            <person name="Martin F."/>
            <person name="Cullen D."/>
            <person name="Grigoriev I.V."/>
            <person name="Hibbett D.S."/>
        </authorList>
    </citation>
    <scope>NUCLEOTIDE SEQUENCE [LARGE SCALE GENOMIC DNA]</scope>
    <source>
        <strain evidence="2 3">DJM-731 SS1</strain>
    </source>
</reference>
<evidence type="ECO:0000313" key="2">
    <source>
        <dbReference type="EMBL" id="EJU04982.1"/>
    </source>
</evidence>
<dbReference type="HOGENOM" id="CLU_936965_0_0_1"/>
<dbReference type="AlphaFoldDB" id="M5GE08"/>
<feature type="compositionally biased region" description="Low complexity" evidence="1">
    <location>
        <begin position="257"/>
        <end position="269"/>
    </location>
</feature>
<dbReference type="STRING" id="1858805.M5GE08"/>
<feature type="compositionally biased region" description="Basic and acidic residues" evidence="1">
    <location>
        <begin position="7"/>
        <end position="22"/>
    </location>
</feature>
<dbReference type="Proteomes" id="UP000030653">
    <property type="component" value="Unassembled WGS sequence"/>
</dbReference>
<protein>
    <submittedName>
        <fullName evidence="2">Uncharacterized protein</fullName>
    </submittedName>
</protein>
<feature type="region of interest" description="Disordered" evidence="1">
    <location>
        <begin position="167"/>
        <end position="228"/>
    </location>
</feature>
<evidence type="ECO:0000313" key="3">
    <source>
        <dbReference type="Proteomes" id="UP000030653"/>
    </source>
</evidence>
<dbReference type="OMA" id="MVETHKI"/>
<feature type="region of interest" description="Disordered" evidence="1">
    <location>
        <begin position="1"/>
        <end position="88"/>
    </location>
</feature>
<dbReference type="RefSeq" id="XP_040631876.1">
    <property type="nucleotide sequence ID" value="XM_040771981.1"/>
</dbReference>
<feature type="compositionally biased region" description="Basic residues" evidence="1">
    <location>
        <begin position="286"/>
        <end position="297"/>
    </location>
</feature>
<dbReference type="EMBL" id="JH795857">
    <property type="protein sequence ID" value="EJU04982.1"/>
    <property type="molecule type" value="Genomic_DNA"/>
</dbReference>
<feature type="region of interest" description="Disordered" evidence="1">
    <location>
        <begin position="245"/>
        <end position="297"/>
    </location>
</feature>